<dbReference type="EMBL" id="LCJW01000040">
    <property type="protein sequence ID" value="KKT85178.1"/>
    <property type="molecule type" value="Genomic_DNA"/>
</dbReference>
<gene>
    <name evidence="2" type="ORF">UW84_C0040G0002</name>
</gene>
<evidence type="ECO:0000313" key="2">
    <source>
        <dbReference type="EMBL" id="KKT85178.1"/>
    </source>
</evidence>
<organism evidence="2 3">
    <name type="scientific">Candidatus Collierbacteria bacterium GW2011_GWA2_44_99</name>
    <dbReference type="NCBI Taxonomy" id="1618380"/>
    <lineage>
        <taxon>Bacteria</taxon>
        <taxon>Candidatus Collieribacteriota</taxon>
    </lineage>
</organism>
<accession>A0A0G1KNT5</accession>
<evidence type="ECO:0000256" key="1">
    <source>
        <dbReference type="SAM" id="SignalP"/>
    </source>
</evidence>
<evidence type="ECO:0008006" key="4">
    <source>
        <dbReference type="Google" id="ProtNLM"/>
    </source>
</evidence>
<feature type="signal peptide" evidence="1">
    <location>
        <begin position="1"/>
        <end position="30"/>
    </location>
</feature>
<sequence>MKTNKLIFLLTFLFVILSAVEGSHSTSVYAATATPSATQDIQDKIKKMVEENISSTEASLREKINLQILVGYVGVINSINSGNITIDSKEGPLIQITTDAKTTFIKSGSVTKLSSLALSDKIIVIGTLIKDDIILAKRVAVVQVDPNPMTSSTLVAKISSVDIKKKTIGLNINNQEVLYTLTKKSTIKLIDLKTDQTIFAITKKYEGKDYLSRAKVIQLP</sequence>
<proteinExistence type="predicted"/>
<comment type="caution">
    <text evidence="2">The sequence shown here is derived from an EMBL/GenBank/DDBJ whole genome shotgun (WGS) entry which is preliminary data.</text>
</comment>
<name>A0A0G1KNT5_9BACT</name>
<dbReference type="Proteomes" id="UP000034797">
    <property type="component" value="Unassembled WGS sequence"/>
</dbReference>
<protein>
    <recommendedName>
        <fullName evidence="4">DUF5666 domain-containing protein</fullName>
    </recommendedName>
</protein>
<evidence type="ECO:0000313" key="3">
    <source>
        <dbReference type="Proteomes" id="UP000034797"/>
    </source>
</evidence>
<feature type="chain" id="PRO_5002538182" description="DUF5666 domain-containing protein" evidence="1">
    <location>
        <begin position="31"/>
        <end position="220"/>
    </location>
</feature>
<keyword evidence="1" id="KW-0732">Signal</keyword>
<reference evidence="2 3" key="1">
    <citation type="journal article" date="2015" name="Nature">
        <title>rRNA introns, odd ribosomes, and small enigmatic genomes across a large radiation of phyla.</title>
        <authorList>
            <person name="Brown C.T."/>
            <person name="Hug L.A."/>
            <person name="Thomas B.C."/>
            <person name="Sharon I."/>
            <person name="Castelle C.J."/>
            <person name="Singh A."/>
            <person name="Wilkins M.J."/>
            <person name="Williams K.H."/>
            <person name="Banfield J.F."/>
        </authorList>
    </citation>
    <scope>NUCLEOTIDE SEQUENCE [LARGE SCALE GENOMIC DNA]</scope>
</reference>
<dbReference type="AlphaFoldDB" id="A0A0G1KNT5"/>